<dbReference type="KEGG" id="ssun:H9Q77_05595"/>
<evidence type="ECO:0000313" key="6">
    <source>
        <dbReference type="Proteomes" id="UP000515981"/>
    </source>
</evidence>
<reference evidence="5 6" key="1">
    <citation type="submission" date="2020-08" db="EMBL/GenBank/DDBJ databases">
        <authorList>
            <person name="Liu C."/>
            <person name="Sun Q."/>
        </authorList>
    </citation>
    <scope>NUCLEOTIDE SEQUENCE [LARGE SCALE GENOMIC DNA]</scope>
    <source>
        <strain evidence="5 6">NSJ-8</strain>
    </source>
</reference>
<keyword evidence="3" id="KW-0804">Transcription</keyword>
<dbReference type="GO" id="GO:0043565">
    <property type="term" value="F:sequence-specific DNA binding"/>
    <property type="evidence" value="ECO:0007669"/>
    <property type="project" value="InterPro"/>
</dbReference>
<feature type="domain" description="HTH araC/xylS-type" evidence="4">
    <location>
        <begin position="7"/>
        <end position="104"/>
    </location>
</feature>
<evidence type="ECO:0000313" key="5">
    <source>
        <dbReference type="EMBL" id="QNM03571.1"/>
    </source>
</evidence>
<dbReference type="Pfam" id="PF12833">
    <property type="entry name" value="HTH_18"/>
    <property type="match status" value="1"/>
</dbReference>
<gene>
    <name evidence="5" type="ORF">H9Q77_05595</name>
</gene>
<dbReference type="AlphaFoldDB" id="A0A7G9FYD9"/>
<dbReference type="InterPro" id="IPR009057">
    <property type="entry name" value="Homeodomain-like_sf"/>
</dbReference>
<name>A0A7G9FYD9_9FIRM</name>
<sequence>MSTEVLKEILAYIDEHIYEKISLLEMAEMAGYSPFYFSKLFSEIMGIPITGYIRIRKLQYALGSLLEGRKVLDVSLMYAFDSHEGFTRSFTQLFGSTPSKVKKYLTSYMVPEYCVPNIEGRRMRMGADKENLIDNMHQIVYEVLKTSFEEADAGGFCTEINITLYEDGRIKITDNGRGIPLSQNEKKNQQVLDKILSGHPISSIEYAQMGDFAQGGMQAINSLCENLRINVYRDSNCYSQDYVRGIAQHDVNFCKMEHSSGTEIILKPDSRIFGDIRFSTDMIKKWVEENNVTGAIVCIKEQSY</sequence>
<evidence type="ECO:0000259" key="4">
    <source>
        <dbReference type="PROSITE" id="PS01124"/>
    </source>
</evidence>
<protein>
    <submittedName>
        <fullName evidence="5">Helix-turn-helix domain-containing protein</fullName>
    </submittedName>
</protein>
<dbReference type="Gene3D" id="3.30.565.10">
    <property type="entry name" value="Histidine kinase-like ATPase, C-terminal domain"/>
    <property type="match status" value="1"/>
</dbReference>
<dbReference type="SMART" id="SM00342">
    <property type="entry name" value="HTH_ARAC"/>
    <property type="match status" value="1"/>
</dbReference>
<dbReference type="Proteomes" id="UP000515981">
    <property type="component" value="Chromosome"/>
</dbReference>
<accession>A0A7G9FYD9</accession>
<dbReference type="InterPro" id="IPR018060">
    <property type="entry name" value="HTH_AraC"/>
</dbReference>
<dbReference type="SUPFAM" id="SSF55874">
    <property type="entry name" value="ATPase domain of HSP90 chaperone/DNA topoisomerase II/histidine kinase"/>
    <property type="match status" value="1"/>
</dbReference>
<dbReference type="PROSITE" id="PS01124">
    <property type="entry name" value="HTH_ARAC_FAMILY_2"/>
    <property type="match status" value="1"/>
</dbReference>
<evidence type="ECO:0000256" key="1">
    <source>
        <dbReference type="ARBA" id="ARBA00023015"/>
    </source>
</evidence>
<dbReference type="Gene3D" id="1.10.10.60">
    <property type="entry name" value="Homeodomain-like"/>
    <property type="match status" value="2"/>
</dbReference>
<dbReference type="RefSeq" id="WP_249326783.1">
    <property type="nucleotide sequence ID" value="NZ_CP060633.1"/>
</dbReference>
<dbReference type="SUPFAM" id="SSF46689">
    <property type="entry name" value="Homeodomain-like"/>
    <property type="match status" value="2"/>
</dbReference>
<organism evidence="5 6">
    <name type="scientific">Simiaoa sunii</name>
    <dbReference type="NCBI Taxonomy" id="2763672"/>
    <lineage>
        <taxon>Bacteria</taxon>
        <taxon>Bacillati</taxon>
        <taxon>Bacillota</taxon>
        <taxon>Clostridia</taxon>
        <taxon>Lachnospirales</taxon>
        <taxon>Lachnospiraceae</taxon>
        <taxon>Simiaoa</taxon>
    </lineage>
</organism>
<dbReference type="InterPro" id="IPR050959">
    <property type="entry name" value="MarA-like"/>
</dbReference>
<keyword evidence="6" id="KW-1185">Reference proteome</keyword>
<dbReference type="InterPro" id="IPR036890">
    <property type="entry name" value="HATPase_C_sf"/>
</dbReference>
<dbReference type="InterPro" id="IPR018062">
    <property type="entry name" value="HTH_AraC-typ_CS"/>
</dbReference>
<dbReference type="PROSITE" id="PS00041">
    <property type="entry name" value="HTH_ARAC_FAMILY_1"/>
    <property type="match status" value="1"/>
</dbReference>
<proteinExistence type="predicted"/>
<keyword evidence="1" id="KW-0805">Transcription regulation</keyword>
<dbReference type="PANTHER" id="PTHR47504:SF6">
    <property type="entry name" value="ARAC-FAMILY TRANSCRIPTIONAL REGULATOR"/>
    <property type="match status" value="1"/>
</dbReference>
<dbReference type="GO" id="GO:0003700">
    <property type="term" value="F:DNA-binding transcription factor activity"/>
    <property type="evidence" value="ECO:0007669"/>
    <property type="project" value="InterPro"/>
</dbReference>
<evidence type="ECO:0000256" key="3">
    <source>
        <dbReference type="ARBA" id="ARBA00023163"/>
    </source>
</evidence>
<keyword evidence="2" id="KW-0238">DNA-binding</keyword>
<dbReference type="PANTHER" id="PTHR47504">
    <property type="entry name" value="RIGHT ORIGIN-BINDING PROTEIN"/>
    <property type="match status" value="1"/>
</dbReference>
<evidence type="ECO:0000256" key="2">
    <source>
        <dbReference type="ARBA" id="ARBA00023125"/>
    </source>
</evidence>
<dbReference type="EMBL" id="CP060633">
    <property type="protein sequence ID" value="QNM03571.1"/>
    <property type="molecule type" value="Genomic_DNA"/>
</dbReference>